<evidence type="ECO:0000313" key="2">
    <source>
        <dbReference type="EMBL" id="JAE02035.1"/>
    </source>
</evidence>
<proteinExistence type="predicted"/>
<name>A0A0A9EMT3_ARUDO</name>
<feature type="region of interest" description="Disordered" evidence="1">
    <location>
        <begin position="1"/>
        <end position="33"/>
    </location>
</feature>
<evidence type="ECO:0000256" key="1">
    <source>
        <dbReference type="SAM" id="MobiDB-lite"/>
    </source>
</evidence>
<dbReference type="EMBL" id="GBRH01195861">
    <property type="protein sequence ID" value="JAE02035.1"/>
    <property type="molecule type" value="Transcribed_RNA"/>
</dbReference>
<dbReference type="AlphaFoldDB" id="A0A0A9EMT3"/>
<sequence length="33" mass="3784">MRGPSLSCSSRTSQATEKEREHQFHSRKINHGT</sequence>
<accession>A0A0A9EMT3</accession>
<organism evidence="2">
    <name type="scientific">Arundo donax</name>
    <name type="common">Giant reed</name>
    <name type="synonym">Donax arundinaceus</name>
    <dbReference type="NCBI Taxonomy" id="35708"/>
    <lineage>
        <taxon>Eukaryota</taxon>
        <taxon>Viridiplantae</taxon>
        <taxon>Streptophyta</taxon>
        <taxon>Embryophyta</taxon>
        <taxon>Tracheophyta</taxon>
        <taxon>Spermatophyta</taxon>
        <taxon>Magnoliopsida</taxon>
        <taxon>Liliopsida</taxon>
        <taxon>Poales</taxon>
        <taxon>Poaceae</taxon>
        <taxon>PACMAD clade</taxon>
        <taxon>Arundinoideae</taxon>
        <taxon>Arundineae</taxon>
        <taxon>Arundo</taxon>
    </lineage>
</organism>
<feature type="compositionally biased region" description="Polar residues" evidence="1">
    <location>
        <begin position="1"/>
        <end position="15"/>
    </location>
</feature>
<reference evidence="2" key="1">
    <citation type="submission" date="2014-09" db="EMBL/GenBank/DDBJ databases">
        <authorList>
            <person name="Magalhaes I.L.F."/>
            <person name="Oliveira U."/>
            <person name="Santos F.R."/>
            <person name="Vidigal T.H.D.A."/>
            <person name="Brescovit A.D."/>
            <person name="Santos A.J."/>
        </authorList>
    </citation>
    <scope>NUCLEOTIDE SEQUENCE</scope>
    <source>
        <tissue evidence="2">Shoot tissue taken approximately 20 cm above the soil surface</tissue>
    </source>
</reference>
<protein>
    <submittedName>
        <fullName evidence="2">Uncharacterized protein</fullName>
    </submittedName>
</protein>
<reference evidence="2" key="2">
    <citation type="journal article" date="2015" name="Data Brief">
        <title>Shoot transcriptome of the giant reed, Arundo donax.</title>
        <authorList>
            <person name="Barrero R.A."/>
            <person name="Guerrero F.D."/>
            <person name="Moolhuijzen P."/>
            <person name="Goolsby J.A."/>
            <person name="Tidwell J."/>
            <person name="Bellgard S.E."/>
            <person name="Bellgard M.I."/>
        </authorList>
    </citation>
    <scope>NUCLEOTIDE SEQUENCE</scope>
    <source>
        <tissue evidence="2">Shoot tissue taken approximately 20 cm above the soil surface</tissue>
    </source>
</reference>